<dbReference type="Proteomes" id="UP000283210">
    <property type="component" value="Chromosome 6"/>
</dbReference>
<feature type="non-terminal residue" evidence="2">
    <location>
        <position position="1"/>
    </location>
</feature>
<dbReference type="AlphaFoldDB" id="A0A3S2UJ28"/>
<evidence type="ECO:0000313" key="3">
    <source>
        <dbReference type="Proteomes" id="UP000283210"/>
    </source>
</evidence>
<reference evidence="2 3" key="2">
    <citation type="submission" date="2019-01" db="EMBL/GenBank/DDBJ databases">
        <title>A chromosome length genome reference of the Java medaka (oryzias javanicus).</title>
        <authorList>
            <person name="Herpin A."/>
            <person name="Takehana Y."/>
            <person name="Naruse K."/>
            <person name="Ansai S."/>
            <person name="Kawaguchi M."/>
        </authorList>
    </citation>
    <scope>NUCLEOTIDE SEQUENCE [LARGE SCALE GENOMIC DNA]</scope>
    <source>
        <strain evidence="2">RS831</strain>
        <tissue evidence="2">Whole body</tissue>
    </source>
</reference>
<feature type="compositionally biased region" description="Basic and acidic residues" evidence="1">
    <location>
        <begin position="336"/>
        <end position="353"/>
    </location>
</feature>
<evidence type="ECO:0000256" key="1">
    <source>
        <dbReference type="SAM" id="MobiDB-lite"/>
    </source>
</evidence>
<protein>
    <submittedName>
        <fullName evidence="2">Uncharacterized protein</fullName>
    </submittedName>
</protein>
<reference evidence="2 3" key="1">
    <citation type="submission" date="2018-11" db="EMBL/GenBank/DDBJ databases">
        <authorList>
            <person name="Lopez-Roques C."/>
            <person name="Donnadieu C."/>
            <person name="Bouchez O."/>
            <person name="Klopp C."/>
            <person name="Cabau C."/>
            <person name="Zahm M."/>
        </authorList>
    </citation>
    <scope>NUCLEOTIDE SEQUENCE [LARGE SCALE GENOMIC DNA]</scope>
    <source>
        <strain evidence="2">RS831</strain>
        <tissue evidence="2">Whole body</tissue>
    </source>
</reference>
<evidence type="ECO:0000313" key="2">
    <source>
        <dbReference type="EMBL" id="RVE72071.1"/>
    </source>
</evidence>
<accession>A0A3S2UJ28</accession>
<gene>
    <name evidence="2" type="ORF">OJAV_G00058180</name>
</gene>
<dbReference type="EMBL" id="CM012442">
    <property type="protein sequence ID" value="RVE72071.1"/>
    <property type="molecule type" value="Genomic_DNA"/>
</dbReference>
<keyword evidence="3" id="KW-1185">Reference proteome</keyword>
<feature type="region of interest" description="Disordered" evidence="1">
    <location>
        <begin position="301"/>
        <end position="353"/>
    </location>
</feature>
<feature type="compositionally biased region" description="Basic residues" evidence="1">
    <location>
        <begin position="52"/>
        <end position="62"/>
    </location>
</feature>
<name>A0A3S2UJ28_ORYJA</name>
<feature type="compositionally biased region" description="Basic and acidic residues" evidence="1">
    <location>
        <begin position="221"/>
        <end position="238"/>
    </location>
</feature>
<feature type="compositionally biased region" description="Low complexity" evidence="1">
    <location>
        <begin position="317"/>
        <end position="332"/>
    </location>
</feature>
<feature type="compositionally biased region" description="Basic residues" evidence="1">
    <location>
        <begin position="149"/>
        <end position="169"/>
    </location>
</feature>
<sequence length="353" mass="41337">VSLKLQRSLDVHIEAVKIFIVRIEICCKKQLQVMEKHSAMDIPRNTDASRPTQKHKKTRNNKQTKEVVRKLKCEKKKQKKRLRLQETLESPEPAPTQTSTSTQDNTPVRGLKRKRQEDKQEEEIIEPKKRRVCLKAHQSSKTFSDHQTRSVKRKAKPEPKKKNKKVKHCKPTESPETDISQDNTPVRGLKRKRLEDEEEEEILEPKKRKTGLKAHQSSKTIFDDQTRSVERKPKPEPKKKNKKVKHCKPTESPETDISQKNTPVRGLKRKRLEDEEEEATEESKIMKLSFKSFHELRDLYNKMGTNKTSGPEKTVLNSSENENESNQEIPENTNKMTERDNVIDQKAEFEEKR</sequence>
<feature type="compositionally biased region" description="Basic residues" evidence="1">
    <location>
        <begin position="72"/>
        <end position="82"/>
    </location>
</feature>
<feature type="compositionally biased region" description="Polar residues" evidence="1">
    <location>
        <begin position="95"/>
        <end position="106"/>
    </location>
</feature>
<proteinExistence type="predicted"/>
<feature type="region of interest" description="Disordered" evidence="1">
    <location>
        <begin position="41"/>
        <end position="284"/>
    </location>
</feature>
<organism evidence="2 3">
    <name type="scientific">Oryzias javanicus</name>
    <name type="common">Javanese ricefish</name>
    <name type="synonym">Aplocheilus javanicus</name>
    <dbReference type="NCBI Taxonomy" id="123683"/>
    <lineage>
        <taxon>Eukaryota</taxon>
        <taxon>Metazoa</taxon>
        <taxon>Chordata</taxon>
        <taxon>Craniata</taxon>
        <taxon>Vertebrata</taxon>
        <taxon>Euteleostomi</taxon>
        <taxon>Actinopterygii</taxon>
        <taxon>Neopterygii</taxon>
        <taxon>Teleostei</taxon>
        <taxon>Neoteleostei</taxon>
        <taxon>Acanthomorphata</taxon>
        <taxon>Ovalentaria</taxon>
        <taxon>Atherinomorphae</taxon>
        <taxon>Beloniformes</taxon>
        <taxon>Adrianichthyidae</taxon>
        <taxon>Oryziinae</taxon>
        <taxon>Oryzias</taxon>
    </lineage>
</organism>